<sequence>MLRVEQALEYIELEGTDLDRYRSRFLFNSERDDTMATWLLGAYQNPDGGYPINLVYAEPSNIAETVKILGYASEFGIVSSPVCHRAVEFIRSRQHPDGYWQEAFSQLELEDEMGGEWGRLWLSAYVGRQLCRAGQHQSPEVKKVRNYLLSLRSHANRFTSSPAIHFLALGFFALFDGPGCGLVKEALPFAMENFTRYGEPRLIALQASCLLDAGVASEHEILKDAKRRLVSLQASDGGWGEQYAGLRVRTTIDILKLLLALGAWRIVEDI</sequence>
<accession>A0A532V070</accession>
<gene>
    <name evidence="1" type="ORF">CEE36_09270</name>
</gene>
<dbReference type="CDD" id="cd00688">
    <property type="entry name" value="ISOPREN_C2_like"/>
    <property type="match status" value="1"/>
</dbReference>
<name>A0A532V070_UNCT6</name>
<dbReference type="Proteomes" id="UP000317778">
    <property type="component" value="Unassembled WGS sequence"/>
</dbReference>
<organism evidence="1 2">
    <name type="scientific">candidate division TA06 bacterium B3_TA06</name>
    <dbReference type="NCBI Taxonomy" id="2012487"/>
    <lineage>
        <taxon>Bacteria</taxon>
        <taxon>Bacteria division TA06</taxon>
    </lineage>
</organism>
<dbReference type="InterPro" id="IPR008930">
    <property type="entry name" value="Terpenoid_cyclase/PrenylTrfase"/>
</dbReference>
<reference evidence="1 2" key="1">
    <citation type="submission" date="2017-06" db="EMBL/GenBank/DDBJ databases">
        <title>Novel microbial phyla capable of carbon fixation and sulfur reduction in deep-sea sediments.</title>
        <authorList>
            <person name="Huang J."/>
            <person name="Baker B."/>
            <person name="Wang Y."/>
        </authorList>
    </citation>
    <scope>NUCLEOTIDE SEQUENCE [LARGE SCALE GENOMIC DNA]</scope>
    <source>
        <strain evidence="1">B3_TA06</strain>
    </source>
</reference>
<evidence type="ECO:0000313" key="1">
    <source>
        <dbReference type="EMBL" id="TKJ40568.1"/>
    </source>
</evidence>
<dbReference type="EMBL" id="NJBO01000017">
    <property type="protein sequence ID" value="TKJ40568.1"/>
    <property type="molecule type" value="Genomic_DNA"/>
</dbReference>
<dbReference type="Gene3D" id="1.50.10.20">
    <property type="match status" value="1"/>
</dbReference>
<proteinExistence type="predicted"/>
<dbReference type="SUPFAM" id="SSF48239">
    <property type="entry name" value="Terpenoid cyclases/Protein prenyltransferases"/>
    <property type="match status" value="1"/>
</dbReference>
<protein>
    <recommendedName>
        <fullName evidence="3">Squalene cyclase C-terminal domain-containing protein</fullName>
    </recommendedName>
</protein>
<dbReference type="AlphaFoldDB" id="A0A532V070"/>
<evidence type="ECO:0000313" key="2">
    <source>
        <dbReference type="Proteomes" id="UP000317778"/>
    </source>
</evidence>
<comment type="caution">
    <text evidence="1">The sequence shown here is derived from an EMBL/GenBank/DDBJ whole genome shotgun (WGS) entry which is preliminary data.</text>
</comment>
<evidence type="ECO:0008006" key="3">
    <source>
        <dbReference type="Google" id="ProtNLM"/>
    </source>
</evidence>